<organism evidence="2 3">
    <name type="scientific">Solanum tuberosum</name>
    <name type="common">Potato</name>
    <dbReference type="NCBI Taxonomy" id="4113"/>
    <lineage>
        <taxon>Eukaryota</taxon>
        <taxon>Viridiplantae</taxon>
        <taxon>Streptophyta</taxon>
        <taxon>Embryophyta</taxon>
        <taxon>Tracheophyta</taxon>
        <taxon>Spermatophyta</taxon>
        <taxon>Magnoliopsida</taxon>
        <taxon>eudicotyledons</taxon>
        <taxon>Gunneridae</taxon>
        <taxon>Pentapetalae</taxon>
        <taxon>asterids</taxon>
        <taxon>lamiids</taxon>
        <taxon>Solanales</taxon>
        <taxon>Solanaceae</taxon>
        <taxon>Solanoideae</taxon>
        <taxon>Solaneae</taxon>
        <taxon>Solanum</taxon>
    </lineage>
</organism>
<dbReference type="Proteomes" id="UP000011115">
    <property type="component" value="Unassembled WGS sequence"/>
</dbReference>
<evidence type="ECO:0000313" key="3">
    <source>
        <dbReference type="Proteomes" id="UP000011115"/>
    </source>
</evidence>
<evidence type="ECO:0000313" key="2">
    <source>
        <dbReference type="EnsemblPlants" id="PGSC0003DMT400087310"/>
    </source>
</evidence>
<reference evidence="2" key="2">
    <citation type="submission" date="2015-06" db="UniProtKB">
        <authorList>
            <consortium name="EnsemblPlants"/>
        </authorList>
    </citation>
    <scope>IDENTIFICATION</scope>
    <source>
        <strain evidence="2">DM1-3 516 R44</strain>
    </source>
</reference>
<evidence type="ECO:0000256" key="1">
    <source>
        <dbReference type="SAM" id="MobiDB-lite"/>
    </source>
</evidence>
<name>M1DDK4_SOLTU</name>
<sequence length="106" mass="11436">MGRGRPRRAIQRNREKEISHGMASSLAKNAAQVEEDISVTETNMQTPKGDPQTVAGYTGKGKSVVVEQWLVLSKYSGKGIGPQQDSTKINGTVTQAKTYKAEVGSE</sequence>
<proteinExistence type="predicted"/>
<feature type="region of interest" description="Disordered" evidence="1">
    <location>
        <begin position="1"/>
        <end position="32"/>
    </location>
</feature>
<dbReference type="InParanoid" id="M1DDK4"/>
<dbReference type="PaxDb" id="4113-PGSC0003DMT400087310"/>
<keyword evidence="3" id="KW-1185">Reference proteome</keyword>
<accession>M1DDK4</accession>
<feature type="compositionally biased region" description="Basic residues" evidence="1">
    <location>
        <begin position="1"/>
        <end position="11"/>
    </location>
</feature>
<dbReference type="EnsemblPlants" id="PGSC0003DMT400087310">
    <property type="protein sequence ID" value="PGSC0003DMT400087310"/>
    <property type="gene ID" value="PGSC0003DMG400036881"/>
</dbReference>
<dbReference type="Gramene" id="PGSC0003DMT400087310">
    <property type="protein sequence ID" value="PGSC0003DMT400087310"/>
    <property type="gene ID" value="PGSC0003DMG400036881"/>
</dbReference>
<dbReference type="AlphaFoldDB" id="M1DDK4"/>
<protein>
    <submittedName>
        <fullName evidence="2">Uncharacterized protein</fullName>
    </submittedName>
</protein>
<dbReference type="HOGENOM" id="CLU_2227978_0_0_1"/>
<reference evidence="3" key="1">
    <citation type="journal article" date="2011" name="Nature">
        <title>Genome sequence and analysis of the tuber crop potato.</title>
        <authorList>
            <consortium name="The Potato Genome Sequencing Consortium"/>
        </authorList>
    </citation>
    <scope>NUCLEOTIDE SEQUENCE [LARGE SCALE GENOMIC DNA]</scope>
    <source>
        <strain evidence="3">cv. DM1-3 516 R44</strain>
    </source>
</reference>